<name>A0ABQ9ZY69_9CRUS</name>
<comment type="caution">
    <text evidence="1">The sequence shown here is derived from an EMBL/GenBank/DDBJ whole genome shotgun (WGS) entry which is preliminary data.</text>
</comment>
<organism evidence="1 2">
    <name type="scientific">Daphnia magna</name>
    <dbReference type="NCBI Taxonomy" id="35525"/>
    <lineage>
        <taxon>Eukaryota</taxon>
        <taxon>Metazoa</taxon>
        <taxon>Ecdysozoa</taxon>
        <taxon>Arthropoda</taxon>
        <taxon>Crustacea</taxon>
        <taxon>Branchiopoda</taxon>
        <taxon>Diplostraca</taxon>
        <taxon>Cladocera</taxon>
        <taxon>Anomopoda</taxon>
        <taxon>Daphniidae</taxon>
        <taxon>Daphnia</taxon>
    </lineage>
</organism>
<evidence type="ECO:0000313" key="2">
    <source>
        <dbReference type="Proteomes" id="UP001234178"/>
    </source>
</evidence>
<gene>
    <name evidence="1" type="ORF">OUZ56_033730</name>
</gene>
<accession>A0ABQ9ZY69</accession>
<protein>
    <submittedName>
        <fullName evidence="1">Uncharacterized protein</fullName>
    </submittedName>
</protein>
<proteinExistence type="predicted"/>
<keyword evidence="2" id="KW-1185">Reference proteome</keyword>
<reference evidence="1 2" key="1">
    <citation type="journal article" date="2023" name="Nucleic Acids Res.">
        <title>The hologenome of Daphnia magna reveals possible DNA methylation and microbiome-mediated evolution of the host genome.</title>
        <authorList>
            <person name="Chaturvedi A."/>
            <person name="Li X."/>
            <person name="Dhandapani V."/>
            <person name="Marshall H."/>
            <person name="Kissane S."/>
            <person name="Cuenca-Cambronero M."/>
            <person name="Asole G."/>
            <person name="Calvet F."/>
            <person name="Ruiz-Romero M."/>
            <person name="Marangio P."/>
            <person name="Guigo R."/>
            <person name="Rago D."/>
            <person name="Mirbahai L."/>
            <person name="Eastwood N."/>
            <person name="Colbourne J.K."/>
            <person name="Zhou J."/>
            <person name="Mallon E."/>
            <person name="Orsini L."/>
        </authorList>
    </citation>
    <scope>NUCLEOTIDE SEQUENCE [LARGE SCALE GENOMIC DNA]</scope>
    <source>
        <strain evidence="1">LRV0_1</strain>
    </source>
</reference>
<evidence type="ECO:0000313" key="1">
    <source>
        <dbReference type="EMBL" id="KAK4017840.1"/>
    </source>
</evidence>
<dbReference type="EMBL" id="JAOYFB010000025">
    <property type="protein sequence ID" value="KAK4017840.1"/>
    <property type="molecule type" value="Genomic_DNA"/>
</dbReference>
<sequence>MESASHQKAMDRLCWFVAEHNLALSSAEYILQLFKTELSDNPILARATIGKTKTSNYVREAIGKFVTDHLADRARHISVKIKMALVISFWDGKMNSQLLELARCKDATAEGLTTALLDILKESKFPRLKWLDCLQIPATRCLEKTIRSLND</sequence>
<dbReference type="Proteomes" id="UP001234178">
    <property type="component" value="Unassembled WGS sequence"/>
</dbReference>